<feature type="transmembrane region" description="Helical" evidence="1">
    <location>
        <begin position="65"/>
        <end position="90"/>
    </location>
</feature>
<dbReference type="EMBL" id="RDBF01000004">
    <property type="protein sequence ID" value="RLV56300.1"/>
    <property type="molecule type" value="Genomic_DNA"/>
</dbReference>
<feature type="transmembrane region" description="Helical" evidence="1">
    <location>
        <begin position="227"/>
        <end position="245"/>
    </location>
</feature>
<keyword evidence="3" id="KW-1185">Reference proteome</keyword>
<protein>
    <submittedName>
        <fullName evidence="2">ABC transporter permease</fullName>
    </submittedName>
</protein>
<comment type="caution">
    <text evidence="2">The sequence shown here is derived from an EMBL/GenBank/DDBJ whole genome shotgun (WGS) entry which is preliminary data.</text>
</comment>
<reference evidence="2 3" key="1">
    <citation type="submission" date="2018-10" db="EMBL/GenBank/DDBJ databases">
        <title>Aeromicrobium sp. 9W16Y-2 whole genome shotgun sequence.</title>
        <authorList>
            <person name="Li F."/>
        </authorList>
    </citation>
    <scope>NUCLEOTIDE SEQUENCE [LARGE SCALE GENOMIC DNA]</scope>
    <source>
        <strain evidence="2 3">9W16Y-2</strain>
    </source>
</reference>
<evidence type="ECO:0000256" key="1">
    <source>
        <dbReference type="SAM" id="Phobius"/>
    </source>
</evidence>
<keyword evidence="1" id="KW-1133">Transmembrane helix</keyword>
<dbReference type="RefSeq" id="WP_121793959.1">
    <property type="nucleotide sequence ID" value="NZ_RDBF01000004.1"/>
</dbReference>
<keyword evidence="1" id="KW-0812">Transmembrane</keyword>
<name>A0A3L8PM11_9ACTN</name>
<dbReference type="OrthoDB" id="4336274at2"/>
<dbReference type="Proteomes" id="UP000282515">
    <property type="component" value="Unassembled WGS sequence"/>
</dbReference>
<keyword evidence="1" id="KW-0472">Membrane</keyword>
<accession>A0A3L8PM11</accession>
<sequence>MSGIGSALRVEFRKSLASPVLRAITVFVVVGIALLSGALVSAALAGNAQVTAQLGHLAGTTGWPLLTGLVAQVTAAGGLLAFGVALSWMFGREFAEGTIAGLFGLPVTRASIAAAKLLVYAGWVVGVSAGLVILVAGAGMALGLGTVDAGVIESLARQFILTVLSGLLAVPAAWAATLGRGYLPGVAGTIGLLALAQIAVVADTRVAAWLPIAAPALWALFPDQVDHWQLLAALAVPLAFGVLTIRSWRRLRFDR</sequence>
<evidence type="ECO:0000313" key="3">
    <source>
        <dbReference type="Proteomes" id="UP000282515"/>
    </source>
</evidence>
<evidence type="ECO:0000313" key="2">
    <source>
        <dbReference type="EMBL" id="RLV56300.1"/>
    </source>
</evidence>
<dbReference type="Pfam" id="PF12730">
    <property type="entry name" value="ABC2_membrane_4"/>
    <property type="match status" value="1"/>
</dbReference>
<proteinExistence type="predicted"/>
<gene>
    <name evidence="2" type="ORF">D9V41_07690</name>
</gene>
<feature type="transmembrane region" description="Helical" evidence="1">
    <location>
        <begin position="20"/>
        <end position="45"/>
    </location>
</feature>
<feature type="transmembrane region" description="Helical" evidence="1">
    <location>
        <begin position="182"/>
        <end position="201"/>
    </location>
</feature>
<dbReference type="AlphaFoldDB" id="A0A3L8PM11"/>
<feature type="transmembrane region" description="Helical" evidence="1">
    <location>
        <begin position="159"/>
        <end position="176"/>
    </location>
</feature>
<organism evidence="2 3">
    <name type="scientific">Aeromicrobium phragmitis</name>
    <dbReference type="NCBI Taxonomy" id="2478914"/>
    <lineage>
        <taxon>Bacteria</taxon>
        <taxon>Bacillati</taxon>
        <taxon>Actinomycetota</taxon>
        <taxon>Actinomycetes</taxon>
        <taxon>Propionibacteriales</taxon>
        <taxon>Nocardioidaceae</taxon>
        <taxon>Aeromicrobium</taxon>
    </lineage>
</organism>